<dbReference type="AlphaFoldDB" id="A0A2N0PGT7"/>
<dbReference type="Proteomes" id="UP000232722">
    <property type="component" value="Unassembled WGS sequence"/>
</dbReference>
<accession>A0A2N0PGT7</accession>
<dbReference type="EMBL" id="LLXJ01000807">
    <property type="protein sequence ID" value="PKC06043.1"/>
    <property type="molecule type" value="Genomic_DNA"/>
</dbReference>
<organism evidence="1 2">
    <name type="scientific">Rhizophagus irregularis</name>
    <dbReference type="NCBI Taxonomy" id="588596"/>
    <lineage>
        <taxon>Eukaryota</taxon>
        <taxon>Fungi</taxon>
        <taxon>Fungi incertae sedis</taxon>
        <taxon>Mucoromycota</taxon>
        <taxon>Glomeromycotina</taxon>
        <taxon>Glomeromycetes</taxon>
        <taxon>Glomerales</taxon>
        <taxon>Glomeraceae</taxon>
        <taxon>Rhizophagus</taxon>
    </lineage>
</organism>
<evidence type="ECO:0000313" key="2">
    <source>
        <dbReference type="Proteomes" id="UP000232722"/>
    </source>
</evidence>
<comment type="caution">
    <text evidence="1">The sequence shown here is derived from an EMBL/GenBank/DDBJ whole genome shotgun (WGS) entry which is preliminary data.</text>
</comment>
<dbReference type="VEuPathDB" id="FungiDB:RhiirA1_522923"/>
<sequence length="149" mass="16918">MFRKAIRPYGSSIYFHNEFKMMGAIYKSTMEEDIGCGLQMKSQQELFGKKEKFILKQSKEKKKVHFKFKSTNISPSQKSNDVSDGGEELYFDAMDQNVNMDEMPATAVTQVQSTSSSHIGNSREKFEEISTLNVLAKRLPSRPLASTKS</sequence>
<reference evidence="1 2" key="1">
    <citation type="submission" date="2016-04" db="EMBL/GenBank/DDBJ databases">
        <title>Genome analyses suggest a sexual origin of heterokaryosis in a supposedly ancient asexual fungus.</title>
        <authorList>
            <person name="Ropars J."/>
            <person name="Sedzielewska K."/>
            <person name="Noel J."/>
            <person name="Charron P."/>
            <person name="Farinelli L."/>
            <person name="Marton T."/>
            <person name="Kruger M."/>
            <person name="Pelin A."/>
            <person name="Brachmann A."/>
            <person name="Corradi N."/>
        </authorList>
    </citation>
    <scope>NUCLEOTIDE SEQUENCE [LARGE SCALE GENOMIC DNA]</scope>
    <source>
        <strain evidence="1 2">A5</strain>
    </source>
</reference>
<reference evidence="1 2" key="2">
    <citation type="submission" date="2017-09" db="EMBL/GenBank/DDBJ databases">
        <title>Extensive intraspecific genome diversity in a model arbuscular mycorrhizal fungus.</title>
        <authorList>
            <person name="Chen E.C."/>
            <person name="Morin E."/>
            <person name="Beaudet D."/>
            <person name="Noel J."/>
            <person name="Ndikumana S."/>
            <person name="Charron P."/>
            <person name="St-Onge C."/>
            <person name="Giorgi J."/>
            <person name="Grigoriev I.V."/>
            <person name="Roux C."/>
            <person name="Martin F.M."/>
            <person name="Corradi N."/>
        </authorList>
    </citation>
    <scope>NUCLEOTIDE SEQUENCE [LARGE SCALE GENOMIC DNA]</scope>
    <source>
        <strain evidence="1 2">A5</strain>
    </source>
</reference>
<name>A0A2N0PGT7_9GLOM</name>
<proteinExistence type="predicted"/>
<dbReference type="VEuPathDB" id="FungiDB:RhiirFUN_000767"/>
<dbReference type="VEuPathDB" id="FungiDB:FUN_020409"/>
<evidence type="ECO:0000313" key="1">
    <source>
        <dbReference type="EMBL" id="PKC06043.1"/>
    </source>
</evidence>
<gene>
    <name evidence="1" type="ORF">RhiirA5_378134</name>
</gene>
<protein>
    <submittedName>
        <fullName evidence="1">Uncharacterized protein</fullName>
    </submittedName>
</protein>